<sequence length="401" mass="46713">MRKDNHISKDTHLFYEDKKYKKLFKLSTEVLQYASNVPQNGVISEWYSSLRASLPLSTDPKLVELAITRKRSMIDSLLAFLRKKRFVKNVCDVSYPRFICPKFFTFCQTSDKVLTKKQAERSELLPEETGRRNLVSTEYFDIDVRGFHDSCSSTSDPSSKPNLEEDIESEYYDFRKRHKFFIHGKMQFIKLMPEEILKRMTLNIYEIEDRWCAKFSEITELLNKEDRTSFCKYQISEFSFLLDSISKNNEDTIVHDALHDLIKEMFRDSVLELYGKTAKFCFDTRDEIQGFIIYVGKKIPSNSRTSKRKHGNKIGGTPFSIWICDASIRIYKINYDGIYRFLVANVVIPTEQAQFIEALKHRISEVLTVIASNTPSRSTYGRMPTSSPKLIKVTITGLQPN</sequence>
<dbReference type="HOGENOM" id="CLU_687258_0_0_1"/>
<dbReference type="EMBL" id="KI294536">
    <property type="protein sequence ID" value="ESA04152.1"/>
    <property type="molecule type" value="Genomic_DNA"/>
</dbReference>
<organism evidence="1">
    <name type="scientific">Rhizophagus irregularis (strain DAOM 181602 / DAOM 197198 / MUCL 43194)</name>
    <name type="common">Arbuscular mycorrhizal fungus</name>
    <name type="synonym">Glomus intraradices</name>
    <dbReference type="NCBI Taxonomy" id="747089"/>
    <lineage>
        <taxon>Eukaryota</taxon>
        <taxon>Fungi</taxon>
        <taxon>Fungi incertae sedis</taxon>
        <taxon>Mucoromycota</taxon>
        <taxon>Glomeromycotina</taxon>
        <taxon>Glomeromycetes</taxon>
        <taxon>Glomerales</taxon>
        <taxon>Glomeraceae</taxon>
        <taxon>Rhizophagus</taxon>
    </lineage>
</organism>
<dbReference type="VEuPathDB" id="FungiDB:RhiirFUN_025050"/>
<dbReference type="AlphaFoldDB" id="U9T9R7"/>
<proteinExistence type="predicted"/>
<dbReference type="VEuPathDB" id="FungiDB:RhiirFUN_025049"/>
<evidence type="ECO:0000313" key="1">
    <source>
        <dbReference type="EMBL" id="ESA04152.1"/>
    </source>
</evidence>
<name>U9T9R7_RHIID</name>
<protein>
    <submittedName>
        <fullName evidence="1">Uncharacterized protein</fullName>
    </submittedName>
</protein>
<reference evidence="1" key="1">
    <citation type="submission" date="2013-07" db="EMBL/GenBank/DDBJ databases">
        <title>The genome of an arbuscular mycorrhizal fungus provides insights into the evolution of the oldest plant symbiosis.</title>
        <authorList>
            <consortium name="DOE Joint Genome Institute"/>
            <person name="Tisserant E."/>
            <person name="Malbreil M."/>
            <person name="Kuo A."/>
            <person name="Kohler A."/>
            <person name="Symeonidi A."/>
            <person name="Balestrini R."/>
            <person name="Charron P."/>
            <person name="Duensing N."/>
            <person name="Frei-dit-Frey N."/>
            <person name="Gianinazzi-Pearson V."/>
            <person name="Gilbert B."/>
            <person name="Handa Y."/>
            <person name="Hijri M."/>
            <person name="Kaul R."/>
            <person name="Kawaguchi M."/>
            <person name="Krajinski F."/>
            <person name="Lammers P."/>
            <person name="Lapierre D."/>
            <person name="Masclaux F.G."/>
            <person name="Murat C."/>
            <person name="Morin E."/>
            <person name="Ndikumana S."/>
            <person name="Pagni M."/>
            <person name="Petitpierre D."/>
            <person name="Requena N."/>
            <person name="Rosikiewicz P."/>
            <person name="Riley R."/>
            <person name="Saito K."/>
            <person name="San Clemente H."/>
            <person name="Shapiro H."/>
            <person name="van Tuinen D."/>
            <person name="Becard G."/>
            <person name="Bonfante P."/>
            <person name="Paszkowski U."/>
            <person name="Shachar-Hill Y."/>
            <person name="Young J.P."/>
            <person name="Sanders I.R."/>
            <person name="Henrissat B."/>
            <person name="Rensing S.A."/>
            <person name="Grigoriev I.V."/>
            <person name="Corradi N."/>
            <person name="Roux C."/>
            <person name="Martin F."/>
        </authorList>
    </citation>
    <scope>NUCLEOTIDE SEQUENCE</scope>
    <source>
        <strain evidence="1">DAOM 197198</strain>
    </source>
</reference>
<accession>U9T9R7</accession>
<gene>
    <name evidence="1" type="ORF">GLOINDRAFT_85498</name>
</gene>